<feature type="region of interest" description="Disordered" evidence="1">
    <location>
        <begin position="148"/>
        <end position="179"/>
    </location>
</feature>
<gene>
    <name evidence="2" type="ORF">WN51_03262</name>
</gene>
<name>A0A0M8ZW06_9HYME</name>
<protein>
    <submittedName>
        <fullName evidence="2">Uncharacterized protein</fullName>
    </submittedName>
</protein>
<evidence type="ECO:0000313" key="3">
    <source>
        <dbReference type="Proteomes" id="UP000053105"/>
    </source>
</evidence>
<dbReference type="EMBL" id="KQ435822">
    <property type="protein sequence ID" value="KOX72280.1"/>
    <property type="molecule type" value="Genomic_DNA"/>
</dbReference>
<keyword evidence="3" id="KW-1185">Reference proteome</keyword>
<dbReference type="AlphaFoldDB" id="A0A0M8ZW06"/>
<proteinExistence type="predicted"/>
<organism evidence="2 3">
    <name type="scientific">Melipona quadrifasciata</name>
    <dbReference type="NCBI Taxonomy" id="166423"/>
    <lineage>
        <taxon>Eukaryota</taxon>
        <taxon>Metazoa</taxon>
        <taxon>Ecdysozoa</taxon>
        <taxon>Arthropoda</taxon>
        <taxon>Hexapoda</taxon>
        <taxon>Insecta</taxon>
        <taxon>Pterygota</taxon>
        <taxon>Neoptera</taxon>
        <taxon>Endopterygota</taxon>
        <taxon>Hymenoptera</taxon>
        <taxon>Apocrita</taxon>
        <taxon>Aculeata</taxon>
        <taxon>Apoidea</taxon>
        <taxon>Anthophila</taxon>
        <taxon>Apidae</taxon>
        <taxon>Melipona</taxon>
    </lineage>
</organism>
<dbReference type="Proteomes" id="UP000053105">
    <property type="component" value="Unassembled WGS sequence"/>
</dbReference>
<evidence type="ECO:0000313" key="2">
    <source>
        <dbReference type="EMBL" id="KOX72280.1"/>
    </source>
</evidence>
<sequence length="222" mass="25325">MQDNFTEDCLDLSRSLHEIRGDLIRTNDRGTKREWQRDVVDETKPKGWKRPRLVAFLGKRVKSKSDVFVQECTTTSFLRQRSPKIEQTRNRVGQQIMTDQREFEKLLESPWPCSSVCHLPHVDKPVIYPASNDALRLSTSSIKTMVRSDCRAGHRDRRRPGSVHQQVQHDKPDVPGQIRSGATVLGRLESRSRKHPAAMHHGSGGRVAATSLTLVLLLFMII</sequence>
<accession>A0A0M8ZW06</accession>
<reference evidence="2 3" key="1">
    <citation type="submission" date="2015-07" db="EMBL/GenBank/DDBJ databases">
        <title>The genome of Melipona quadrifasciata.</title>
        <authorList>
            <person name="Pan H."/>
            <person name="Kapheim K."/>
        </authorList>
    </citation>
    <scope>NUCLEOTIDE SEQUENCE [LARGE SCALE GENOMIC DNA]</scope>
    <source>
        <strain evidence="2">0111107301</strain>
        <tissue evidence="2">Whole body</tissue>
    </source>
</reference>
<evidence type="ECO:0000256" key="1">
    <source>
        <dbReference type="SAM" id="MobiDB-lite"/>
    </source>
</evidence>